<name>A0ABW4J626_9LACO</name>
<dbReference type="Pfam" id="PF13731">
    <property type="entry name" value="WxL"/>
    <property type="match status" value="1"/>
</dbReference>
<proteinExistence type="predicted"/>
<sequence length="279" mass="28037">MKMNKKIFASSAVAALALVGTLAPATGVFAATSSIDGAQDIKLNSADQLGNGEQADSLVGVYAQSGATTGEAVAKSAAQVGIISDVLSLDAVPDFNFGNAVPGKTVNLHNNVATSQDGNSRGLLQITDSRTTKATDASGEATILYGGGYNLSLSVGAFTNAESNNAAASTDATATSDAVKNGFRLEFGKDALNGNGGVWAASKDGASAEIANSTFTSDGTTANFVTSATTDGASYGRVKAYLNGDHADDIQLFVPDGADGGYTSTLTWTLTPTVVTPQA</sequence>
<dbReference type="RefSeq" id="WP_125714501.1">
    <property type="nucleotide sequence ID" value="NZ_JBHTOP010000022.1"/>
</dbReference>
<evidence type="ECO:0000256" key="1">
    <source>
        <dbReference type="SAM" id="SignalP"/>
    </source>
</evidence>
<protein>
    <submittedName>
        <fullName evidence="3">WxL domain-containing protein</fullName>
    </submittedName>
</protein>
<evidence type="ECO:0000313" key="4">
    <source>
        <dbReference type="Proteomes" id="UP001597267"/>
    </source>
</evidence>
<dbReference type="EMBL" id="JBHTOP010000022">
    <property type="protein sequence ID" value="MFD1671832.1"/>
    <property type="molecule type" value="Genomic_DNA"/>
</dbReference>
<dbReference type="InterPro" id="IPR027994">
    <property type="entry name" value="WxL_dom"/>
</dbReference>
<reference evidence="4" key="1">
    <citation type="journal article" date="2019" name="Int. J. Syst. Evol. Microbiol.">
        <title>The Global Catalogue of Microorganisms (GCM) 10K type strain sequencing project: providing services to taxonomists for standard genome sequencing and annotation.</title>
        <authorList>
            <consortium name="The Broad Institute Genomics Platform"/>
            <consortium name="The Broad Institute Genome Sequencing Center for Infectious Disease"/>
            <person name="Wu L."/>
            <person name="Ma J."/>
        </authorList>
    </citation>
    <scope>NUCLEOTIDE SEQUENCE [LARGE SCALE GENOMIC DNA]</scope>
    <source>
        <strain evidence="4">CCM 8896</strain>
    </source>
</reference>
<gene>
    <name evidence="3" type="ORF">ACFQ5M_06990</name>
</gene>
<evidence type="ECO:0000313" key="3">
    <source>
        <dbReference type="EMBL" id="MFD1671832.1"/>
    </source>
</evidence>
<keyword evidence="4" id="KW-1185">Reference proteome</keyword>
<dbReference type="Proteomes" id="UP001597267">
    <property type="component" value="Unassembled WGS sequence"/>
</dbReference>
<feature type="domain" description="WxL" evidence="2">
    <location>
        <begin position="86"/>
        <end position="271"/>
    </location>
</feature>
<organism evidence="3 4">
    <name type="scientific">Agrilactobacillus yilanensis</name>
    <dbReference type="NCBI Taxonomy" id="2485997"/>
    <lineage>
        <taxon>Bacteria</taxon>
        <taxon>Bacillati</taxon>
        <taxon>Bacillota</taxon>
        <taxon>Bacilli</taxon>
        <taxon>Lactobacillales</taxon>
        <taxon>Lactobacillaceae</taxon>
        <taxon>Agrilactobacillus</taxon>
    </lineage>
</organism>
<feature type="signal peptide" evidence="1">
    <location>
        <begin position="1"/>
        <end position="30"/>
    </location>
</feature>
<accession>A0ABW4J626</accession>
<comment type="caution">
    <text evidence="3">The sequence shown here is derived from an EMBL/GenBank/DDBJ whole genome shotgun (WGS) entry which is preliminary data.</text>
</comment>
<evidence type="ECO:0000259" key="2">
    <source>
        <dbReference type="Pfam" id="PF13731"/>
    </source>
</evidence>
<keyword evidence="1" id="KW-0732">Signal</keyword>
<feature type="chain" id="PRO_5046479729" evidence="1">
    <location>
        <begin position="31"/>
        <end position="279"/>
    </location>
</feature>